<proteinExistence type="inferred from homology"/>
<keyword evidence="3" id="KW-0175">Coiled coil</keyword>
<evidence type="ECO:0000256" key="2">
    <source>
        <dbReference type="ARBA" id="ARBA00007175"/>
    </source>
</evidence>
<evidence type="ECO:0000313" key="6">
    <source>
        <dbReference type="EMBL" id="CAE7441155.1"/>
    </source>
</evidence>
<sequence length="238" mass="26903">MVKQRRAKRDKDQVVTFDPASRESFLAGFRKRKQDRRKWAVREIIEKERQDRIEAKKDHRQDVKQRWKDLQRAEKRVEALLGPDEEVGWLGDLQAEKIRDEEVPVTVAFQAEDDDPFGDCEVTTTVAGVSDGAGGHLPLALIGKSGSALSLIGGQAGLLRDLTGIPQEDPKARTKRRFISSEKEENRRQAALDKTVSKKLSTKNKGPAKKNKRAKGSKGGKRKVGRKERRKRMKKRGG</sequence>
<evidence type="ECO:0000256" key="1">
    <source>
        <dbReference type="ARBA" id="ARBA00004604"/>
    </source>
</evidence>
<dbReference type="EMBL" id="CAJNDS010002341">
    <property type="protein sequence ID" value="CAE7441155.1"/>
    <property type="molecule type" value="Genomic_DNA"/>
</dbReference>
<dbReference type="PANTHER" id="PTHR14577">
    <property type="entry name" value="NUCLEOLAR PROTEIN 12"/>
    <property type="match status" value="1"/>
</dbReference>
<evidence type="ECO:0000256" key="3">
    <source>
        <dbReference type="ARBA" id="ARBA00023054"/>
    </source>
</evidence>
<dbReference type="InterPro" id="IPR019186">
    <property type="entry name" value="Nucleolar_protein_12"/>
</dbReference>
<reference evidence="6" key="1">
    <citation type="submission" date="2021-02" db="EMBL/GenBank/DDBJ databases">
        <authorList>
            <person name="Dougan E. K."/>
            <person name="Rhodes N."/>
            <person name="Thang M."/>
            <person name="Chan C."/>
        </authorList>
    </citation>
    <scope>NUCLEOTIDE SEQUENCE</scope>
</reference>
<feature type="region of interest" description="Disordered" evidence="5">
    <location>
        <begin position="165"/>
        <end position="238"/>
    </location>
</feature>
<feature type="compositionally biased region" description="Basic residues" evidence="5">
    <location>
        <begin position="200"/>
        <end position="238"/>
    </location>
</feature>
<evidence type="ECO:0000256" key="5">
    <source>
        <dbReference type="SAM" id="MobiDB-lite"/>
    </source>
</evidence>
<dbReference type="Pfam" id="PF09805">
    <property type="entry name" value="Nop25"/>
    <property type="match status" value="1"/>
</dbReference>
<dbReference type="Proteomes" id="UP000604046">
    <property type="component" value="Unassembled WGS sequence"/>
</dbReference>
<organism evidence="6 7">
    <name type="scientific">Symbiodinium natans</name>
    <dbReference type="NCBI Taxonomy" id="878477"/>
    <lineage>
        <taxon>Eukaryota</taxon>
        <taxon>Sar</taxon>
        <taxon>Alveolata</taxon>
        <taxon>Dinophyceae</taxon>
        <taxon>Suessiales</taxon>
        <taxon>Symbiodiniaceae</taxon>
        <taxon>Symbiodinium</taxon>
    </lineage>
</organism>
<comment type="subcellular location">
    <subcellularLocation>
        <location evidence="1">Nucleus</location>
        <location evidence="1">Nucleolus</location>
    </subcellularLocation>
</comment>
<name>A0A812RKX7_9DINO</name>
<comment type="similarity">
    <text evidence="2">Belongs to the RRP17 family.</text>
</comment>
<evidence type="ECO:0000256" key="4">
    <source>
        <dbReference type="ARBA" id="ARBA00023242"/>
    </source>
</evidence>
<dbReference type="OrthoDB" id="551633at2759"/>
<dbReference type="PANTHER" id="PTHR14577:SF0">
    <property type="entry name" value="NUCLEOLAR PROTEIN 12"/>
    <property type="match status" value="1"/>
</dbReference>
<evidence type="ECO:0008006" key="8">
    <source>
        <dbReference type="Google" id="ProtNLM"/>
    </source>
</evidence>
<keyword evidence="4" id="KW-0539">Nucleus</keyword>
<dbReference type="AlphaFoldDB" id="A0A812RKX7"/>
<dbReference type="GO" id="GO:0019843">
    <property type="term" value="F:rRNA binding"/>
    <property type="evidence" value="ECO:0007669"/>
    <property type="project" value="TreeGrafter"/>
</dbReference>
<protein>
    <recommendedName>
        <fullName evidence="8">Nucleolar protein 12</fullName>
    </recommendedName>
</protein>
<gene>
    <name evidence="6" type="ORF">SNAT2548_LOCUS23978</name>
</gene>
<accession>A0A812RKX7</accession>
<dbReference type="GO" id="GO:0005730">
    <property type="term" value="C:nucleolus"/>
    <property type="evidence" value="ECO:0007669"/>
    <property type="project" value="UniProtKB-SubCell"/>
</dbReference>
<keyword evidence="7" id="KW-1185">Reference proteome</keyword>
<feature type="compositionally biased region" description="Basic and acidic residues" evidence="5">
    <location>
        <begin position="179"/>
        <end position="191"/>
    </location>
</feature>
<comment type="caution">
    <text evidence="6">The sequence shown here is derived from an EMBL/GenBank/DDBJ whole genome shotgun (WGS) entry which is preliminary data.</text>
</comment>
<evidence type="ECO:0000313" key="7">
    <source>
        <dbReference type="Proteomes" id="UP000604046"/>
    </source>
</evidence>